<dbReference type="EMBL" id="AP024169">
    <property type="protein sequence ID" value="BCN30276.1"/>
    <property type="molecule type" value="Genomic_DNA"/>
</dbReference>
<dbReference type="InterPro" id="IPR031165">
    <property type="entry name" value="GNAT_YJDJ"/>
</dbReference>
<keyword evidence="4" id="KW-1185">Reference proteome</keyword>
<gene>
    <name evidence="3" type="ORF">bsdtb5_15710</name>
</gene>
<accession>A0A7R7ICW4</accession>
<dbReference type="Pfam" id="PF14542">
    <property type="entry name" value="Acetyltransf_CG"/>
    <property type="match status" value="1"/>
</dbReference>
<dbReference type="Gene3D" id="3.40.630.30">
    <property type="match status" value="1"/>
</dbReference>
<sequence length="91" mass="10436">MEFKYEENRIYLTDKSGEVIAEVTYVPVKDNIVDINHTFVDDCLRGQGVASKLLEALSTKLREDGLKAYPTCSYAVHWFEKNQDYADLLAE</sequence>
<evidence type="ECO:0000259" key="2">
    <source>
        <dbReference type="PROSITE" id="PS51729"/>
    </source>
</evidence>
<feature type="domain" description="N-acetyltransferase" evidence="1">
    <location>
        <begin position="1"/>
        <end position="91"/>
    </location>
</feature>
<dbReference type="InterPro" id="IPR016181">
    <property type="entry name" value="Acyl_CoA_acyltransferase"/>
</dbReference>
<reference evidence="3 4" key="1">
    <citation type="submission" date="2020-11" db="EMBL/GenBank/DDBJ databases">
        <title>Draft genome sequencing of a Lachnospiraceae strain isolated from anoxic soil subjected to BSD treatment.</title>
        <authorList>
            <person name="Uek A."/>
            <person name="Tonouchi A."/>
        </authorList>
    </citation>
    <scope>NUCLEOTIDE SEQUENCE [LARGE SCALE GENOMIC DNA]</scope>
    <source>
        <strain evidence="3 4">TB5</strain>
    </source>
</reference>
<keyword evidence="3" id="KW-0808">Transferase</keyword>
<evidence type="ECO:0000259" key="1">
    <source>
        <dbReference type="PROSITE" id="PS51186"/>
    </source>
</evidence>
<dbReference type="SUPFAM" id="SSF55729">
    <property type="entry name" value="Acyl-CoA N-acyltransferases (Nat)"/>
    <property type="match status" value="1"/>
</dbReference>
<dbReference type="GO" id="GO:0016747">
    <property type="term" value="F:acyltransferase activity, transferring groups other than amino-acyl groups"/>
    <property type="evidence" value="ECO:0007669"/>
    <property type="project" value="InterPro"/>
</dbReference>
<organism evidence="3 4">
    <name type="scientific">Anaeromicropila herbilytica</name>
    <dbReference type="NCBI Taxonomy" id="2785025"/>
    <lineage>
        <taxon>Bacteria</taxon>
        <taxon>Bacillati</taxon>
        <taxon>Bacillota</taxon>
        <taxon>Clostridia</taxon>
        <taxon>Lachnospirales</taxon>
        <taxon>Lachnospiraceae</taxon>
        <taxon>Anaeromicropila</taxon>
    </lineage>
</organism>
<dbReference type="InterPro" id="IPR045057">
    <property type="entry name" value="Gcn5-rel_NAT"/>
</dbReference>
<dbReference type="InterPro" id="IPR000182">
    <property type="entry name" value="GNAT_dom"/>
</dbReference>
<dbReference type="KEGG" id="ahb:bsdtb5_15710"/>
<dbReference type="Proteomes" id="UP000595897">
    <property type="component" value="Chromosome"/>
</dbReference>
<dbReference type="PANTHER" id="PTHR31435:SF10">
    <property type="entry name" value="BSR4717 PROTEIN"/>
    <property type="match status" value="1"/>
</dbReference>
<feature type="domain" description="N-acetyltransferase" evidence="2">
    <location>
        <begin position="2"/>
        <end position="90"/>
    </location>
</feature>
<evidence type="ECO:0000313" key="3">
    <source>
        <dbReference type="EMBL" id="BCN30276.1"/>
    </source>
</evidence>
<dbReference type="PROSITE" id="PS51186">
    <property type="entry name" value="GNAT"/>
    <property type="match status" value="1"/>
</dbReference>
<dbReference type="AlphaFoldDB" id="A0A7R7ICW4"/>
<evidence type="ECO:0000313" key="4">
    <source>
        <dbReference type="Proteomes" id="UP000595897"/>
    </source>
</evidence>
<dbReference type="CDD" id="cd04301">
    <property type="entry name" value="NAT_SF"/>
    <property type="match status" value="1"/>
</dbReference>
<protein>
    <submittedName>
        <fullName evidence="3">N-acetyltransferase</fullName>
    </submittedName>
</protein>
<dbReference type="PROSITE" id="PS51729">
    <property type="entry name" value="GNAT_YJDJ"/>
    <property type="match status" value="1"/>
</dbReference>
<dbReference type="RefSeq" id="WP_271715509.1">
    <property type="nucleotide sequence ID" value="NZ_AP024169.1"/>
</dbReference>
<dbReference type="PANTHER" id="PTHR31435">
    <property type="entry name" value="PROTEIN NATD1"/>
    <property type="match status" value="1"/>
</dbReference>
<proteinExistence type="predicted"/>
<name>A0A7R7ICW4_9FIRM</name>